<dbReference type="Proteomes" id="UP001242045">
    <property type="component" value="Unassembled WGS sequence"/>
</dbReference>
<keyword evidence="3" id="KW-0479">Metal-binding</keyword>
<comment type="similarity">
    <text evidence="1">Belongs to the tannase family.</text>
</comment>
<keyword evidence="6" id="KW-0106">Calcium</keyword>
<gene>
    <name evidence="8" type="ORF">J2W31_000180</name>
</gene>
<evidence type="ECO:0000256" key="4">
    <source>
        <dbReference type="ARBA" id="ARBA00022729"/>
    </source>
</evidence>
<dbReference type="GO" id="GO:0046872">
    <property type="term" value="F:metal ion binding"/>
    <property type="evidence" value="ECO:0007669"/>
    <property type="project" value="UniProtKB-KW"/>
</dbReference>
<keyword evidence="4" id="KW-0732">Signal</keyword>
<keyword evidence="7" id="KW-1015">Disulfide bond</keyword>
<dbReference type="Pfam" id="PF07519">
    <property type="entry name" value="Tannase"/>
    <property type="match status" value="1"/>
</dbReference>
<evidence type="ECO:0000256" key="6">
    <source>
        <dbReference type="ARBA" id="ARBA00022837"/>
    </source>
</evidence>
<dbReference type="PROSITE" id="PS51257">
    <property type="entry name" value="PROKAR_LIPOPROTEIN"/>
    <property type="match status" value="1"/>
</dbReference>
<dbReference type="EMBL" id="JAUSRD010000001">
    <property type="protein sequence ID" value="MDP9891084.1"/>
    <property type="molecule type" value="Genomic_DNA"/>
</dbReference>
<evidence type="ECO:0000313" key="9">
    <source>
        <dbReference type="Proteomes" id="UP001242045"/>
    </source>
</evidence>
<accession>A0AAW8CL63</accession>
<dbReference type="AlphaFoldDB" id="A0AAW8CL63"/>
<dbReference type="PANTHER" id="PTHR33938">
    <property type="entry name" value="FERULOYL ESTERASE B-RELATED"/>
    <property type="match status" value="1"/>
</dbReference>
<dbReference type="RefSeq" id="WP_307683517.1">
    <property type="nucleotide sequence ID" value="NZ_JAUSRD010000001.1"/>
</dbReference>
<protein>
    <submittedName>
        <fullName evidence="8">Feruloyl esterase</fullName>
        <ecNumber evidence="8">3.1.1.73</ecNumber>
    </submittedName>
</protein>
<dbReference type="GO" id="GO:0030600">
    <property type="term" value="F:feruloyl esterase activity"/>
    <property type="evidence" value="ECO:0007669"/>
    <property type="project" value="UniProtKB-EC"/>
</dbReference>
<keyword evidence="5 8" id="KW-0378">Hydrolase</keyword>
<evidence type="ECO:0000313" key="8">
    <source>
        <dbReference type="EMBL" id="MDP9891084.1"/>
    </source>
</evidence>
<evidence type="ECO:0000256" key="2">
    <source>
        <dbReference type="ARBA" id="ARBA00022487"/>
    </source>
</evidence>
<evidence type="ECO:0000256" key="7">
    <source>
        <dbReference type="ARBA" id="ARBA00023157"/>
    </source>
</evidence>
<comment type="caution">
    <text evidence="8">The sequence shown here is derived from an EMBL/GenBank/DDBJ whole genome shotgun (WGS) entry which is preliminary data.</text>
</comment>
<dbReference type="InterPro" id="IPR029058">
    <property type="entry name" value="AB_hydrolase_fold"/>
</dbReference>
<name>A0AAW8CL63_9BURK</name>
<dbReference type="EC" id="3.1.1.73" evidence="8"/>
<evidence type="ECO:0000256" key="3">
    <source>
        <dbReference type="ARBA" id="ARBA00022723"/>
    </source>
</evidence>
<sequence>MKTHQPLAVSAIVAAVLASGCGGGGGNNNTLPFIGFGNPPVATVPPPSGPAALTCDDTLKANFKPDTSTSVVAVKSFKKGDALVLGGAATATTPVAANDVCMVKLNVGPGNSGPEGAPSTSPGIGIEIWLPSKAAWNSRVHALGGGGWQGGVAGSAAAIASSDAADVAGKEGAVSSTTDTGHASLAGGSFAMNPDGTINKTLWTDFASRGIHEQAVKTKALAAAYYGTPARYAYWDGGSTGGRQGLNLAQNNPTDFDGIIANYPAINWTRFITAELYPQIVFQRDLGGVAPTRAQQDLVSNAAVAACDVVAGQHLGYVLDPASCTYDPTTDLTVLCTSDGGTNATSACVTKVQAAAINKVWYGMTADGSAPSPATDNGWSAASSSTLPGSANQRWFGQSRGTSLYGAMFAGFGLNGLTSPNGAFPIASDQVALELQNSTIGDPSFVNATGNGQSLWKQLSYAQLSNAYDRGVTLQPQFGNINTDNPDLSAFKNRGGKMLTWHGLADELIMAQGTVNYYNRVAAKIGGLSDVQGFYRLYLVPGAGHGNPNGTSNPAAEVPYFTPTQFYDALTAWVEKGTAPDALTLQTLGGAAAKTRPICVYPKKITYTSGDTGSAASYTCS</sequence>
<keyword evidence="2" id="KW-0719">Serine esterase</keyword>
<dbReference type="PANTHER" id="PTHR33938:SF15">
    <property type="entry name" value="FERULOYL ESTERASE B-RELATED"/>
    <property type="match status" value="1"/>
</dbReference>
<proteinExistence type="inferred from homology"/>
<reference evidence="8" key="1">
    <citation type="submission" date="2023-07" db="EMBL/GenBank/DDBJ databases">
        <title>Sorghum-associated microbial communities from plants grown in Nebraska, USA.</title>
        <authorList>
            <person name="Schachtman D."/>
        </authorList>
    </citation>
    <scope>NUCLEOTIDE SEQUENCE</scope>
    <source>
        <strain evidence="8">DS3754</strain>
    </source>
</reference>
<dbReference type="SUPFAM" id="SSF53474">
    <property type="entry name" value="alpha/beta-Hydrolases"/>
    <property type="match status" value="1"/>
</dbReference>
<evidence type="ECO:0000256" key="1">
    <source>
        <dbReference type="ARBA" id="ARBA00006249"/>
    </source>
</evidence>
<organism evidence="8 9">
    <name type="scientific">Variovorax boronicumulans</name>
    <dbReference type="NCBI Taxonomy" id="436515"/>
    <lineage>
        <taxon>Bacteria</taxon>
        <taxon>Pseudomonadati</taxon>
        <taxon>Pseudomonadota</taxon>
        <taxon>Betaproteobacteria</taxon>
        <taxon>Burkholderiales</taxon>
        <taxon>Comamonadaceae</taxon>
        <taxon>Variovorax</taxon>
    </lineage>
</organism>
<evidence type="ECO:0000256" key="5">
    <source>
        <dbReference type="ARBA" id="ARBA00022801"/>
    </source>
</evidence>
<dbReference type="InterPro" id="IPR011118">
    <property type="entry name" value="Tannase/feruloyl_esterase"/>
</dbReference>